<comment type="caution">
    <text evidence="2">The sequence shown here is derived from an EMBL/GenBank/DDBJ whole genome shotgun (WGS) entry which is preliminary data.</text>
</comment>
<accession>A0A4Q0VZ09</accession>
<keyword evidence="1" id="KW-0472">Membrane</keyword>
<name>A0A4Q0VZ09_9BACI</name>
<organism evidence="2 3">
    <name type="scientific">Anaerobacillus alkaliphilus</name>
    <dbReference type="NCBI Taxonomy" id="1548597"/>
    <lineage>
        <taxon>Bacteria</taxon>
        <taxon>Bacillati</taxon>
        <taxon>Bacillota</taxon>
        <taxon>Bacilli</taxon>
        <taxon>Bacillales</taxon>
        <taxon>Bacillaceae</taxon>
        <taxon>Anaerobacillus</taxon>
    </lineage>
</organism>
<dbReference type="Proteomes" id="UP000290649">
    <property type="component" value="Unassembled WGS sequence"/>
</dbReference>
<dbReference type="NCBIfam" id="NF041644">
    <property type="entry name" value="CBO0543_fam"/>
    <property type="match status" value="1"/>
</dbReference>
<reference evidence="2 3" key="1">
    <citation type="journal article" date="2019" name="Int. J. Syst. Evol. Microbiol.">
        <title>Anaerobacillus alkaliphilus sp. nov., a novel alkaliphilic and moderately halophilic bacterium.</title>
        <authorList>
            <person name="Borsodi A.K."/>
            <person name="Aszalos J.M."/>
            <person name="Bihari P."/>
            <person name="Nagy I."/>
            <person name="Schumann P."/>
            <person name="Sproer C."/>
            <person name="Kovacs A.L."/>
            <person name="Boka K."/>
            <person name="Dobosy P."/>
            <person name="Ovari M."/>
            <person name="Szili-Kovacs T."/>
            <person name="Toth E."/>
        </authorList>
    </citation>
    <scope>NUCLEOTIDE SEQUENCE [LARGE SCALE GENOMIC DNA]</scope>
    <source>
        <strain evidence="2 3">B16-10</strain>
    </source>
</reference>
<protein>
    <submittedName>
        <fullName evidence="2">Uncharacterized protein</fullName>
    </submittedName>
</protein>
<feature type="transmembrane region" description="Helical" evidence="1">
    <location>
        <begin position="33"/>
        <end position="52"/>
    </location>
</feature>
<feature type="transmembrane region" description="Helical" evidence="1">
    <location>
        <begin position="131"/>
        <end position="152"/>
    </location>
</feature>
<evidence type="ECO:0000313" key="3">
    <source>
        <dbReference type="Proteomes" id="UP000290649"/>
    </source>
</evidence>
<sequence length="160" mass="19160">MGHRFGKKILKWLLLFGLIASPISLLGRSYKNWVILFLLNSYVNFFIAPILAKKKVLRYPVRFLPKYYKSSIIYDYCLCSLVTVWYCRLTNQDSFKQLVLKVWLFSIPQALMERWLERHTQLIKYSKGWNWIYSLLTITSAKLVLRCFLIFLDRTDKKMS</sequence>
<keyword evidence="3" id="KW-1185">Reference proteome</keyword>
<dbReference type="InterPro" id="IPR048147">
    <property type="entry name" value="CBO0543-like"/>
</dbReference>
<evidence type="ECO:0000313" key="2">
    <source>
        <dbReference type="EMBL" id="RXJ04386.1"/>
    </source>
</evidence>
<keyword evidence="1" id="KW-1133">Transmembrane helix</keyword>
<keyword evidence="1" id="KW-0812">Transmembrane</keyword>
<feature type="transmembrane region" description="Helical" evidence="1">
    <location>
        <begin position="9"/>
        <end position="27"/>
    </location>
</feature>
<dbReference type="AlphaFoldDB" id="A0A4Q0VZ09"/>
<gene>
    <name evidence="2" type="ORF">DS745_03100</name>
</gene>
<dbReference type="EMBL" id="QOUX01000001">
    <property type="protein sequence ID" value="RXJ04386.1"/>
    <property type="molecule type" value="Genomic_DNA"/>
</dbReference>
<proteinExistence type="predicted"/>
<evidence type="ECO:0000256" key="1">
    <source>
        <dbReference type="SAM" id="Phobius"/>
    </source>
</evidence>